<dbReference type="PROSITE" id="PS51257">
    <property type="entry name" value="PROKAR_LIPOPROTEIN"/>
    <property type="match status" value="1"/>
</dbReference>
<evidence type="ECO:0000256" key="4">
    <source>
        <dbReference type="ARBA" id="ARBA00022452"/>
    </source>
</evidence>
<keyword evidence="11 15" id="KW-0472">Membrane</keyword>
<dbReference type="AlphaFoldDB" id="A0A4R8DX38"/>
<evidence type="ECO:0000256" key="10">
    <source>
        <dbReference type="ARBA" id="ARBA00023114"/>
    </source>
</evidence>
<sequence length="284" mass="30736">MGAPYRITTFRIACVAVILALLVSSCADTRKSVYFNGIRDTVFTNAATAPAQVIQSNDLLSITVTSLSAEATAIFNGGNTPLQANPAMTGISSQIATNGGIMPSGTNTQMTGYLVNQQDSIKFPVLGSIKAGGLTKEQLEQELTHLLEDQKLLTAPIVTVRFLNFRVTVLGEVLRPSTINVTSERISILEALGLAGDLTVYAKRDNVLLIREENGAKIVRRLNLNSPDILTSPYYYLKTNDVIYVEPNKAKIASAGRSQQLLPIFLSALSLLAIIVSYFVFNHK</sequence>
<evidence type="ECO:0000256" key="5">
    <source>
        <dbReference type="ARBA" id="ARBA00022597"/>
    </source>
</evidence>
<evidence type="ECO:0000256" key="3">
    <source>
        <dbReference type="ARBA" id="ARBA00022448"/>
    </source>
</evidence>
<dbReference type="PANTHER" id="PTHR33619:SF3">
    <property type="entry name" value="POLYSACCHARIDE EXPORT PROTEIN GFCE-RELATED"/>
    <property type="match status" value="1"/>
</dbReference>
<evidence type="ECO:0000313" key="19">
    <source>
        <dbReference type="Proteomes" id="UP000294498"/>
    </source>
</evidence>
<reference evidence="18 19" key="1">
    <citation type="submission" date="2019-03" db="EMBL/GenBank/DDBJ databases">
        <title>Genomic Encyclopedia of Type Strains, Phase IV (KMG-IV): sequencing the most valuable type-strain genomes for metagenomic binning, comparative biology and taxonomic classification.</title>
        <authorList>
            <person name="Goeker M."/>
        </authorList>
    </citation>
    <scope>NUCLEOTIDE SEQUENCE [LARGE SCALE GENOMIC DNA]</scope>
    <source>
        <strain evidence="18 19">DSM 100059</strain>
    </source>
</reference>
<comment type="similarity">
    <text evidence="2">Belongs to the BexD/CtrA/VexA family.</text>
</comment>
<dbReference type="GO" id="GO:0015288">
    <property type="term" value="F:porin activity"/>
    <property type="evidence" value="ECO:0007669"/>
    <property type="project" value="UniProtKB-KW"/>
</dbReference>
<accession>A0A4R8DX38</accession>
<keyword evidence="7" id="KW-0732">Signal</keyword>
<dbReference type="PANTHER" id="PTHR33619">
    <property type="entry name" value="POLYSACCHARIDE EXPORT PROTEIN GFCE-RELATED"/>
    <property type="match status" value="1"/>
</dbReference>
<feature type="domain" description="SLBB" evidence="17">
    <location>
        <begin position="166"/>
        <end position="245"/>
    </location>
</feature>
<dbReference type="Proteomes" id="UP000294498">
    <property type="component" value="Unassembled WGS sequence"/>
</dbReference>
<evidence type="ECO:0000259" key="16">
    <source>
        <dbReference type="Pfam" id="PF02563"/>
    </source>
</evidence>
<keyword evidence="4" id="KW-1134">Transmembrane beta strand</keyword>
<evidence type="ECO:0000256" key="2">
    <source>
        <dbReference type="ARBA" id="ARBA00009450"/>
    </source>
</evidence>
<evidence type="ECO:0000259" key="17">
    <source>
        <dbReference type="Pfam" id="PF22461"/>
    </source>
</evidence>
<dbReference type="InterPro" id="IPR049712">
    <property type="entry name" value="Poly_export"/>
</dbReference>
<evidence type="ECO:0000256" key="11">
    <source>
        <dbReference type="ARBA" id="ARBA00023136"/>
    </source>
</evidence>
<comment type="subcellular location">
    <subcellularLocation>
        <location evidence="1">Cell outer membrane</location>
        <topology evidence="1">Multi-pass membrane protein</topology>
    </subcellularLocation>
</comment>
<dbReference type="GO" id="GO:0006811">
    <property type="term" value="P:monoatomic ion transport"/>
    <property type="evidence" value="ECO:0007669"/>
    <property type="project" value="UniProtKB-KW"/>
</dbReference>
<proteinExistence type="inferred from homology"/>
<evidence type="ECO:0000256" key="7">
    <source>
        <dbReference type="ARBA" id="ARBA00022729"/>
    </source>
</evidence>
<dbReference type="Gene3D" id="3.10.560.10">
    <property type="entry name" value="Outer membrane lipoprotein wza domain like"/>
    <property type="match status" value="1"/>
</dbReference>
<evidence type="ECO:0000256" key="9">
    <source>
        <dbReference type="ARBA" id="ARBA00023065"/>
    </source>
</evidence>
<evidence type="ECO:0000256" key="13">
    <source>
        <dbReference type="ARBA" id="ARBA00023237"/>
    </source>
</evidence>
<organism evidence="18 19">
    <name type="scientific">Dinghuibacter silviterrae</name>
    <dbReference type="NCBI Taxonomy" id="1539049"/>
    <lineage>
        <taxon>Bacteria</taxon>
        <taxon>Pseudomonadati</taxon>
        <taxon>Bacteroidota</taxon>
        <taxon>Chitinophagia</taxon>
        <taxon>Chitinophagales</taxon>
        <taxon>Chitinophagaceae</taxon>
        <taxon>Dinghuibacter</taxon>
    </lineage>
</organism>
<dbReference type="Pfam" id="PF22461">
    <property type="entry name" value="SLBB_2"/>
    <property type="match status" value="1"/>
</dbReference>
<name>A0A4R8DX38_9BACT</name>
<keyword evidence="3" id="KW-0813">Transport</keyword>
<evidence type="ECO:0000256" key="1">
    <source>
        <dbReference type="ARBA" id="ARBA00004571"/>
    </source>
</evidence>
<keyword evidence="13" id="KW-0998">Cell outer membrane</keyword>
<dbReference type="GO" id="GO:0009279">
    <property type="term" value="C:cell outer membrane"/>
    <property type="evidence" value="ECO:0007669"/>
    <property type="project" value="UniProtKB-SubCell"/>
</dbReference>
<keyword evidence="14" id="KW-0449">Lipoprotein</keyword>
<gene>
    <name evidence="18" type="ORF">EDB95_2824</name>
</gene>
<protein>
    <submittedName>
        <fullName evidence="18">Polysaccharide export outer membrane protein</fullName>
    </submittedName>
</protein>
<keyword evidence="15" id="KW-1133">Transmembrane helix</keyword>
<keyword evidence="5" id="KW-0762">Sugar transport</keyword>
<keyword evidence="6 15" id="KW-0812">Transmembrane</keyword>
<feature type="transmembrane region" description="Helical" evidence="15">
    <location>
        <begin position="261"/>
        <end position="281"/>
    </location>
</feature>
<dbReference type="GO" id="GO:0046930">
    <property type="term" value="C:pore complex"/>
    <property type="evidence" value="ECO:0007669"/>
    <property type="project" value="UniProtKB-KW"/>
</dbReference>
<keyword evidence="12" id="KW-0564">Palmitate</keyword>
<dbReference type="Pfam" id="PF02563">
    <property type="entry name" value="Poly_export"/>
    <property type="match status" value="1"/>
</dbReference>
<feature type="domain" description="Polysaccharide export protein N-terminal" evidence="16">
    <location>
        <begin position="48"/>
        <end position="162"/>
    </location>
</feature>
<comment type="caution">
    <text evidence="18">The sequence shown here is derived from an EMBL/GenBank/DDBJ whole genome shotgun (WGS) entry which is preliminary data.</text>
</comment>
<dbReference type="EMBL" id="SODV01000001">
    <property type="protein sequence ID" value="TDX01781.1"/>
    <property type="molecule type" value="Genomic_DNA"/>
</dbReference>
<keyword evidence="9" id="KW-0406">Ion transport</keyword>
<evidence type="ECO:0000313" key="18">
    <source>
        <dbReference type="EMBL" id="TDX01781.1"/>
    </source>
</evidence>
<keyword evidence="19" id="KW-1185">Reference proteome</keyword>
<keyword evidence="10" id="KW-0626">Porin</keyword>
<evidence type="ECO:0000256" key="8">
    <source>
        <dbReference type="ARBA" id="ARBA00023047"/>
    </source>
</evidence>
<dbReference type="GO" id="GO:0015159">
    <property type="term" value="F:polysaccharide transmembrane transporter activity"/>
    <property type="evidence" value="ECO:0007669"/>
    <property type="project" value="InterPro"/>
</dbReference>
<evidence type="ECO:0000256" key="14">
    <source>
        <dbReference type="ARBA" id="ARBA00023288"/>
    </source>
</evidence>
<dbReference type="InterPro" id="IPR054765">
    <property type="entry name" value="SLBB_dom"/>
</dbReference>
<evidence type="ECO:0000256" key="12">
    <source>
        <dbReference type="ARBA" id="ARBA00023139"/>
    </source>
</evidence>
<dbReference type="InterPro" id="IPR003715">
    <property type="entry name" value="Poly_export_N"/>
</dbReference>
<evidence type="ECO:0000256" key="6">
    <source>
        <dbReference type="ARBA" id="ARBA00022692"/>
    </source>
</evidence>
<keyword evidence="8" id="KW-0625">Polysaccharide transport</keyword>
<evidence type="ECO:0000256" key="15">
    <source>
        <dbReference type="SAM" id="Phobius"/>
    </source>
</evidence>